<feature type="region of interest" description="Disordered" evidence="1">
    <location>
        <begin position="20"/>
        <end position="42"/>
    </location>
</feature>
<dbReference type="AlphaFoldDB" id="A0AAD5X5D6"/>
<dbReference type="SMART" id="SM01236">
    <property type="entry name" value="Haem_oxygenase_2"/>
    <property type="match status" value="1"/>
</dbReference>
<sequence>MLSNLISKLSLAPTSFSEEEYDDSVYSPQSERDPDTTPFTSIVEDRGDSAVLEKLQTLEQSFKSFSESSHQNTSVRDLYHQLLNPERYPTVLPAALQFFQTHAAEALRTAQEDAKSCAPSTSPSQALSLGAAMRNGYSPEALDDFMLATHTRTMEAFWTYRKEWDEKMANLGPGEPVESVNRMFPGREYARWWLAVCAPTKLVDGSWLQNQSSTETAPGLRRFAHPLFKTFAEELGEGLLEQNHVNVYETTLQSEGCVSEQIRKTAFMFLVSVCLPSIHLPPHSTYAFAHHPTLPSTSFIRGVIQLTLGQFASSTLFPESLGYNLGYEQLPLHLMVTCNEFKLLQMDYNYFQLHVTIDNAATGHAAMATQAVKDYLDWVRSEEGEEAVQRHWERILVGYYLSETNELQPLLEETREHYRRLLKAKATGGDGAGLIRNPSASSGETRFILNAAVQHIIATKAPFASKIHGPELMLGNRSVAEWLDPKGMEDRSAELVKVMERSKWIKKGRPEESPFLTGLCGFGGGMFGVFTRDERRVLEAWIAGMERSPTDEKKCPFSGAAAAVEGGGCPMAAFAAKTTAPVEQSTGEVSQSAQAMHDLIKAKERLGRTRHNNLTLPHSTLGTRKINSWFDDVPNFMMALKEAGYYVRDENGISRLEQTVQKGGCMASWFKPADRDIISKWVEDGAPLLPATTLTQPQPPSPTLPPKSRNLAPAAEDDIAPRRGSVSSSSSPAGSSTDDNEDYSDAVEIAERMLGVGVGQETPKKTGILEKKGEEKMRREVGFKVDDALLKEFVEGLSQSTLFWVLANGENRPCKLLNSLHIRSLYLSLTFCCSYSHTPPSLLHRPHHPSRPIQIPPTHYLITYPPNPLT</sequence>
<organism evidence="2 3">
    <name type="scientific">Rhizophlyctis rosea</name>
    <dbReference type="NCBI Taxonomy" id="64517"/>
    <lineage>
        <taxon>Eukaryota</taxon>
        <taxon>Fungi</taxon>
        <taxon>Fungi incertae sedis</taxon>
        <taxon>Chytridiomycota</taxon>
        <taxon>Chytridiomycota incertae sedis</taxon>
        <taxon>Chytridiomycetes</taxon>
        <taxon>Rhizophlyctidales</taxon>
        <taxon>Rhizophlyctidaceae</taxon>
        <taxon>Rhizophlyctis</taxon>
    </lineage>
</organism>
<reference evidence="2" key="1">
    <citation type="submission" date="2020-05" db="EMBL/GenBank/DDBJ databases">
        <title>Phylogenomic resolution of chytrid fungi.</title>
        <authorList>
            <person name="Stajich J.E."/>
            <person name="Amses K."/>
            <person name="Simmons R."/>
            <person name="Seto K."/>
            <person name="Myers J."/>
            <person name="Bonds A."/>
            <person name="Quandt C.A."/>
            <person name="Barry K."/>
            <person name="Liu P."/>
            <person name="Grigoriev I."/>
            <person name="Longcore J.E."/>
            <person name="James T.Y."/>
        </authorList>
    </citation>
    <scope>NUCLEOTIDE SEQUENCE</scope>
    <source>
        <strain evidence="2">JEL0318</strain>
    </source>
</reference>
<evidence type="ECO:0000256" key="1">
    <source>
        <dbReference type="SAM" id="MobiDB-lite"/>
    </source>
</evidence>
<keyword evidence="3" id="KW-1185">Reference proteome</keyword>
<dbReference type="Proteomes" id="UP001212841">
    <property type="component" value="Unassembled WGS sequence"/>
</dbReference>
<gene>
    <name evidence="2" type="ORF">HK097_008257</name>
</gene>
<comment type="caution">
    <text evidence="2">The sequence shown here is derived from an EMBL/GenBank/DDBJ whole genome shotgun (WGS) entry which is preliminary data.</text>
</comment>
<dbReference type="EMBL" id="JADGJD010000477">
    <property type="protein sequence ID" value="KAJ3050736.1"/>
    <property type="molecule type" value="Genomic_DNA"/>
</dbReference>
<feature type="region of interest" description="Disordered" evidence="1">
    <location>
        <begin position="689"/>
        <end position="742"/>
    </location>
</feature>
<feature type="compositionally biased region" description="Low complexity" evidence="1">
    <location>
        <begin position="722"/>
        <end position="736"/>
    </location>
</feature>
<dbReference type="Pfam" id="PF14518">
    <property type="entry name" value="Haem_oxygenas_2"/>
    <property type="match status" value="1"/>
</dbReference>
<accession>A0AAD5X5D6</accession>
<name>A0AAD5X5D6_9FUNG</name>
<evidence type="ECO:0000313" key="3">
    <source>
        <dbReference type="Proteomes" id="UP001212841"/>
    </source>
</evidence>
<protein>
    <submittedName>
        <fullName evidence="2">Uncharacterized protein</fullName>
    </submittedName>
</protein>
<proteinExistence type="predicted"/>
<evidence type="ECO:0000313" key="2">
    <source>
        <dbReference type="EMBL" id="KAJ3050736.1"/>
    </source>
</evidence>